<dbReference type="AlphaFoldDB" id="A0A931N6P4"/>
<keyword evidence="2 4" id="KW-0238">DNA-binding</keyword>
<dbReference type="SUPFAM" id="SSF48498">
    <property type="entry name" value="Tetracyclin repressor-like, C-terminal domain"/>
    <property type="match status" value="1"/>
</dbReference>
<dbReference type="SUPFAM" id="SSF46689">
    <property type="entry name" value="Homeodomain-like"/>
    <property type="match status" value="1"/>
</dbReference>
<dbReference type="InterPro" id="IPR050109">
    <property type="entry name" value="HTH-type_TetR-like_transc_reg"/>
</dbReference>
<dbReference type="PANTHER" id="PTHR30055:SF234">
    <property type="entry name" value="HTH-TYPE TRANSCRIPTIONAL REGULATOR BETI"/>
    <property type="match status" value="1"/>
</dbReference>
<feature type="DNA-binding region" description="H-T-H motif" evidence="4">
    <location>
        <begin position="43"/>
        <end position="62"/>
    </location>
</feature>
<keyword evidence="7" id="KW-1185">Reference proteome</keyword>
<evidence type="ECO:0000256" key="2">
    <source>
        <dbReference type="ARBA" id="ARBA00023125"/>
    </source>
</evidence>
<evidence type="ECO:0000313" key="6">
    <source>
        <dbReference type="EMBL" id="MBH0779903.1"/>
    </source>
</evidence>
<dbReference type="PRINTS" id="PR00455">
    <property type="entry name" value="HTHTETR"/>
</dbReference>
<keyword evidence="3" id="KW-0804">Transcription</keyword>
<dbReference type="InterPro" id="IPR036271">
    <property type="entry name" value="Tet_transcr_reg_TetR-rel_C_sf"/>
</dbReference>
<organism evidence="6 7">
    <name type="scientific">Nocardia bovistercoris</name>
    <dbReference type="NCBI Taxonomy" id="2785916"/>
    <lineage>
        <taxon>Bacteria</taxon>
        <taxon>Bacillati</taxon>
        <taxon>Actinomycetota</taxon>
        <taxon>Actinomycetes</taxon>
        <taxon>Mycobacteriales</taxon>
        <taxon>Nocardiaceae</taxon>
        <taxon>Nocardia</taxon>
    </lineage>
</organism>
<evidence type="ECO:0000256" key="3">
    <source>
        <dbReference type="ARBA" id="ARBA00023163"/>
    </source>
</evidence>
<evidence type="ECO:0000259" key="5">
    <source>
        <dbReference type="PROSITE" id="PS50977"/>
    </source>
</evidence>
<gene>
    <name evidence="6" type="ORF">IT779_26880</name>
</gene>
<feature type="domain" description="HTH tetR-type" evidence="5">
    <location>
        <begin position="20"/>
        <end position="80"/>
    </location>
</feature>
<evidence type="ECO:0000313" key="7">
    <source>
        <dbReference type="Proteomes" id="UP000655751"/>
    </source>
</evidence>
<dbReference type="Gene3D" id="1.10.357.10">
    <property type="entry name" value="Tetracycline Repressor, domain 2"/>
    <property type="match status" value="1"/>
</dbReference>
<reference evidence="6" key="1">
    <citation type="submission" date="2020-11" db="EMBL/GenBank/DDBJ databases">
        <title>Nocardia NEAU-351.nov., a novel actinomycete isolated from the cow dung.</title>
        <authorList>
            <person name="Zhang X."/>
        </authorList>
    </citation>
    <scope>NUCLEOTIDE SEQUENCE</scope>
    <source>
        <strain evidence="6">NEAU-351</strain>
    </source>
</reference>
<dbReference type="InterPro" id="IPR009057">
    <property type="entry name" value="Homeodomain-like_sf"/>
</dbReference>
<keyword evidence="1" id="KW-0805">Transcription regulation</keyword>
<comment type="caution">
    <text evidence="6">The sequence shown here is derived from an EMBL/GenBank/DDBJ whole genome shotgun (WGS) entry which is preliminary data.</text>
</comment>
<dbReference type="PROSITE" id="PS01081">
    <property type="entry name" value="HTH_TETR_1"/>
    <property type="match status" value="1"/>
</dbReference>
<evidence type="ECO:0000256" key="1">
    <source>
        <dbReference type="ARBA" id="ARBA00023015"/>
    </source>
</evidence>
<dbReference type="RefSeq" id="WP_196152204.1">
    <property type="nucleotide sequence ID" value="NZ_JADMLG010000012.1"/>
</dbReference>
<name>A0A931N6P4_9NOCA</name>
<dbReference type="GO" id="GO:0003700">
    <property type="term" value="F:DNA-binding transcription factor activity"/>
    <property type="evidence" value="ECO:0007669"/>
    <property type="project" value="TreeGrafter"/>
</dbReference>
<dbReference type="InterPro" id="IPR023772">
    <property type="entry name" value="DNA-bd_HTH_TetR-type_CS"/>
</dbReference>
<dbReference type="PANTHER" id="PTHR30055">
    <property type="entry name" value="HTH-TYPE TRANSCRIPTIONAL REGULATOR RUTR"/>
    <property type="match status" value="1"/>
</dbReference>
<protein>
    <submittedName>
        <fullName evidence="6">TetR family transcriptional regulator</fullName>
    </submittedName>
</protein>
<dbReference type="EMBL" id="JADMLG010000012">
    <property type="protein sequence ID" value="MBH0779903.1"/>
    <property type="molecule type" value="Genomic_DNA"/>
</dbReference>
<accession>A0A931N6P4</accession>
<sequence length="201" mass="21703">MAEAAMEAVTGRRAIAGRSAETADRLLEAGLEVLRERGYDQMSMREVCRRAGLTHATAYGYFSAKHHLVAEAYWRRIRGWAEQPLVGATPMERLRAVFDELGTLMAAEPELSVAASAAVLSRDPDVARLRDRVGRAITDRLRAATGDTCSDAVLAALNIAVSGAMIQAGMNYSSYPEMAERLTSMAELLLAGGAAMPTDER</sequence>
<dbReference type="PROSITE" id="PS50977">
    <property type="entry name" value="HTH_TETR_2"/>
    <property type="match status" value="1"/>
</dbReference>
<proteinExistence type="predicted"/>
<evidence type="ECO:0000256" key="4">
    <source>
        <dbReference type="PROSITE-ProRule" id="PRU00335"/>
    </source>
</evidence>
<dbReference type="Proteomes" id="UP000655751">
    <property type="component" value="Unassembled WGS sequence"/>
</dbReference>
<dbReference type="Pfam" id="PF00440">
    <property type="entry name" value="TetR_N"/>
    <property type="match status" value="1"/>
</dbReference>
<dbReference type="GO" id="GO:0000976">
    <property type="term" value="F:transcription cis-regulatory region binding"/>
    <property type="evidence" value="ECO:0007669"/>
    <property type="project" value="TreeGrafter"/>
</dbReference>
<dbReference type="InterPro" id="IPR001647">
    <property type="entry name" value="HTH_TetR"/>
</dbReference>